<keyword evidence="1" id="KW-0812">Transmembrane</keyword>
<organism evidence="2 3">
    <name type="scientific">Aspergillus glaucus CBS 516.65</name>
    <dbReference type="NCBI Taxonomy" id="1160497"/>
    <lineage>
        <taxon>Eukaryota</taxon>
        <taxon>Fungi</taxon>
        <taxon>Dikarya</taxon>
        <taxon>Ascomycota</taxon>
        <taxon>Pezizomycotina</taxon>
        <taxon>Eurotiomycetes</taxon>
        <taxon>Eurotiomycetidae</taxon>
        <taxon>Eurotiales</taxon>
        <taxon>Aspergillaceae</taxon>
        <taxon>Aspergillus</taxon>
        <taxon>Aspergillus subgen. Aspergillus</taxon>
    </lineage>
</organism>
<dbReference type="Proteomes" id="UP000184300">
    <property type="component" value="Unassembled WGS sequence"/>
</dbReference>
<dbReference type="EMBL" id="KV878896">
    <property type="protein sequence ID" value="OJJ84531.1"/>
    <property type="molecule type" value="Genomic_DNA"/>
</dbReference>
<reference evidence="3" key="1">
    <citation type="journal article" date="2017" name="Genome Biol.">
        <title>Comparative genomics reveals high biological diversity and specific adaptations in the industrially and medically important fungal genus Aspergillus.</title>
        <authorList>
            <person name="de Vries R.P."/>
            <person name="Riley R."/>
            <person name="Wiebenga A."/>
            <person name="Aguilar-Osorio G."/>
            <person name="Amillis S."/>
            <person name="Uchima C.A."/>
            <person name="Anderluh G."/>
            <person name="Asadollahi M."/>
            <person name="Askin M."/>
            <person name="Barry K."/>
            <person name="Battaglia E."/>
            <person name="Bayram O."/>
            <person name="Benocci T."/>
            <person name="Braus-Stromeyer S.A."/>
            <person name="Caldana C."/>
            <person name="Canovas D."/>
            <person name="Cerqueira G.C."/>
            <person name="Chen F."/>
            <person name="Chen W."/>
            <person name="Choi C."/>
            <person name="Clum A."/>
            <person name="Dos Santos R.A."/>
            <person name="Damasio A.R."/>
            <person name="Diallinas G."/>
            <person name="Emri T."/>
            <person name="Fekete E."/>
            <person name="Flipphi M."/>
            <person name="Freyberg S."/>
            <person name="Gallo A."/>
            <person name="Gournas C."/>
            <person name="Habgood R."/>
            <person name="Hainaut M."/>
            <person name="Harispe M.L."/>
            <person name="Henrissat B."/>
            <person name="Hilden K.S."/>
            <person name="Hope R."/>
            <person name="Hossain A."/>
            <person name="Karabika E."/>
            <person name="Karaffa L."/>
            <person name="Karanyi Z."/>
            <person name="Krasevec N."/>
            <person name="Kuo A."/>
            <person name="Kusch H."/>
            <person name="LaButti K."/>
            <person name="Lagendijk E.L."/>
            <person name="Lapidus A."/>
            <person name="Levasseur A."/>
            <person name="Lindquist E."/>
            <person name="Lipzen A."/>
            <person name="Logrieco A.F."/>
            <person name="MacCabe A."/>
            <person name="Maekelae M.R."/>
            <person name="Malavazi I."/>
            <person name="Melin P."/>
            <person name="Meyer V."/>
            <person name="Mielnichuk N."/>
            <person name="Miskei M."/>
            <person name="Molnar A.P."/>
            <person name="Mule G."/>
            <person name="Ngan C.Y."/>
            <person name="Orejas M."/>
            <person name="Orosz E."/>
            <person name="Ouedraogo J.P."/>
            <person name="Overkamp K.M."/>
            <person name="Park H.-S."/>
            <person name="Perrone G."/>
            <person name="Piumi F."/>
            <person name="Punt P.J."/>
            <person name="Ram A.F."/>
            <person name="Ramon A."/>
            <person name="Rauscher S."/>
            <person name="Record E."/>
            <person name="Riano-Pachon D.M."/>
            <person name="Robert V."/>
            <person name="Roehrig J."/>
            <person name="Ruller R."/>
            <person name="Salamov A."/>
            <person name="Salih N.S."/>
            <person name="Samson R.A."/>
            <person name="Sandor E."/>
            <person name="Sanguinetti M."/>
            <person name="Schuetze T."/>
            <person name="Sepcic K."/>
            <person name="Shelest E."/>
            <person name="Sherlock G."/>
            <person name="Sophianopoulou V."/>
            <person name="Squina F.M."/>
            <person name="Sun H."/>
            <person name="Susca A."/>
            <person name="Todd R.B."/>
            <person name="Tsang A."/>
            <person name="Unkles S.E."/>
            <person name="van de Wiele N."/>
            <person name="van Rossen-Uffink D."/>
            <person name="Oliveira J.V."/>
            <person name="Vesth T.C."/>
            <person name="Visser J."/>
            <person name="Yu J.-H."/>
            <person name="Zhou M."/>
            <person name="Andersen M.R."/>
            <person name="Archer D.B."/>
            <person name="Baker S.E."/>
            <person name="Benoit I."/>
            <person name="Brakhage A.A."/>
            <person name="Braus G.H."/>
            <person name="Fischer R."/>
            <person name="Frisvad J.C."/>
            <person name="Goldman G.H."/>
            <person name="Houbraken J."/>
            <person name="Oakley B."/>
            <person name="Pocsi I."/>
            <person name="Scazzocchio C."/>
            <person name="Seiboth B."/>
            <person name="vanKuyk P.A."/>
            <person name="Wortman J."/>
            <person name="Dyer P.S."/>
            <person name="Grigoriev I.V."/>
        </authorList>
    </citation>
    <scope>NUCLEOTIDE SEQUENCE [LARGE SCALE GENOMIC DNA]</scope>
    <source>
        <strain evidence="3">CBS 516.65</strain>
    </source>
</reference>
<evidence type="ECO:0000313" key="2">
    <source>
        <dbReference type="EMBL" id="OJJ84531.1"/>
    </source>
</evidence>
<dbReference type="GeneID" id="34462706"/>
<protein>
    <submittedName>
        <fullName evidence="2">Uncharacterized protein</fullName>
    </submittedName>
</protein>
<dbReference type="VEuPathDB" id="FungiDB:ASPGLDRAFT_46435"/>
<accession>A0A1L9VKW8</accession>
<sequence length="64" mass="7041">MRRCCLALGILFPSILSGQLIGYACLKLGCYIFSLCLLPLPIIFPLLGVQLIELATHGCKSQRF</sequence>
<dbReference type="PROSITE" id="PS51257">
    <property type="entry name" value="PROKAR_LIPOPROTEIN"/>
    <property type="match status" value="1"/>
</dbReference>
<proteinExistence type="predicted"/>
<keyword evidence="1" id="KW-1133">Transmembrane helix</keyword>
<evidence type="ECO:0000256" key="1">
    <source>
        <dbReference type="SAM" id="Phobius"/>
    </source>
</evidence>
<dbReference type="AlphaFoldDB" id="A0A1L9VKW8"/>
<name>A0A1L9VKW8_ASPGL</name>
<dbReference type="RefSeq" id="XP_022401229.1">
    <property type="nucleotide sequence ID" value="XM_022546445.1"/>
</dbReference>
<gene>
    <name evidence="2" type="ORF">ASPGLDRAFT_46435</name>
</gene>
<evidence type="ECO:0000313" key="3">
    <source>
        <dbReference type="Proteomes" id="UP000184300"/>
    </source>
</evidence>
<feature type="transmembrane region" description="Helical" evidence="1">
    <location>
        <begin position="32"/>
        <end position="55"/>
    </location>
</feature>
<keyword evidence="1" id="KW-0472">Membrane</keyword>
<keyword evidence="3" id="KW-1185">Reference proteome</keyword>